<dbReference type="InterPro" id="IPR000719">
    <property type="entry name" value="Prot_kinase_dom"/>
</dbReference>
<dbReference type="CDD" id="cd00180">
    <property type="entry name" value="PKc"/>
    <property type="match status" value="1"/>
</dbReference>
<dbReference type="Proteomes" id="UP000297245">
    <property type="component" value="Unassembled WGS sequence"/>
</dbReference>
<protein>
    <submittedName>
        <fullName evidence="3">Kinase-like protein</fullName>
    </submittedName>
</protein>
<feature type="domain" description="Protein kinase" evidence="1">
    <location>
        <begin position="1"/>
        <end position="256"/>
    </location>
</feature>
<dbReference type="GO" id="GO:0004674">
    <property type="term" value="F:protein serine/threonine kinase activity"/>
    <property type="evidence" value="ECO:0007669"/>
    <property type="project" value="TreeGrafter"/>
</dbReference>
<dbReference type="EMBL" id="ML179183">
    <property type="protein sequence ID" value="THU96167.1"/>
    <property type="molecule type" value="Genomic_DNA"/>
</dbReference>
<dbReference type="EMBL" id="ML179704">
    <property type="protein sequence ID" value="THU82848.1"/>
    <property type="molecule type" value="Genomic_DNA"/>
</dbReference>
<organism evidence="3 4">
    <name type="scientific">Dendrothele bispora (strain CBS 962.96)</name>
    <dbReference type="NCBI Taxonomy" id="1314807"/>
    <lineage>
        <taxon>Eukaryota</taxon>
        <taxon>Fungi</taxon>
        <taxon>Dikarya</taxon>
        <taxon>Basidiomycota</taxon>
        <taxon>Agaricomycotina</taxon>
        <taxon>Agaricomycetes</taxon>
        <taxon>Agaricomycetidae</taxon>
        <taxon>Agaricales</taxon>
        <taxon>Agaricales incertae sedis</taxon>
        <taxon>Dendrothele</taxon>
    </lineage>
</organism>
<dbReference type="PANTHER" id="PTHR44329:SF214">
    <property type="entry name" value="PROTEIN KINASE DOMAIN-CONTAINING PROTEIN"/>
    <property type="match status" value="1"/>
</dbReference>
<dbReference type="Gene3D" id="1.10.510.10">
    <property type="entry name" value="Transferase(Phosphotransferase) domain 1"/>
    <property type="match status" value="1"/>
</dbReference>
<dbReference type="OrthoDB" id="3030888at2759"/>
<evidence type="ECO:0000259" key="1">
    <source>
        <dbReference type="PROSITE" id="PS50011"/>
    </source>
</evidence>
<name>A0A4S8M251_DENBC</name>
<dbReference type="Pfam" id="PF00069">
    <property type="entry name" value="Pkinase"/>
    <property type="match status" value="1"/>
</dbReference>
<sequence length="303" mass="34858">MSVHDPFNAGISYINQYPEYQDEISIDIDLKGVSPWFKVWSENEENMYKLLASHPRIVRYLGVDSESDYIILQRLNNGDLWSYLHRHPSISLKTRLTWAVEIAQGMAHIHSKHVVWADAHLRNILLTDDFHVVLCDFAFSVLKPPICHHFPTAPPPIFMVPLRYTGMPTSYVDVFGFGVIFYALLTNRFPFCDNLIPDEDKQQAAFRRHSHSEFDPLNRVGEELLDASFGQFLTDCFKIKFKSAFEMTKALESAYKSWKDAVGKSKSNVESMLTSDDAPYPEEPEFIPLDPVPSFFIMRPGDE</sequence>
<evidence type="ECO:0000313" key="2">
    <source>
        <dbReference type="EMBL" id="THU82848.1"/>
    </source>
</evidence>
<keyword evidence="3" id="KW-0808">Transferase</keyword>
<keyword evidence="4" id="KW-1185">Reference proteome</keyword>
<reference evidence="3 4" key="1">
    <citation type="journal article" date="2019" name="Nat. Ecol. Evol.">
        <title>Megaphylogeny resolves global patterns of mushroom evolution.</title>
        <authorList>
            <person name="Varga T."/>
            <person name="Krizsan K."/>
            <person name="Foldi C."/>
            <person name="Dima B."/>
            <person name="Sanchez-Garcia M."/>
            <person name="Sanchez-Ramirez S."/>
            <person name="Szollosi G.J."/>
            <person name="Szarkandi J.G."/>
            <person name="Papp V."/>
            <person name="Albert L."/>
            <person name="Andreopoulos W."/>
            <person name="Angelini C."/>
            <person name="Antonin V."/>
            <person name="Barry K.W."/>
            <person name="Bougher N.L."/>
            <person name="Buchanan P."/>
            <person name="Buyck B."/>
            <person name="Bense V."/>
            <person name="Catcheside P."/>
            <person name="Chovatia M."/>
            <person name="Cooper J."/>
            <person name="Damon W."/>
            <person name="Desjardin D."/>
            <person name="Finy P."/>
            <person name="Geml J."/>
            <person name="Haridas S."/>
            <person name="Hughes K."/>
            <person name="Justo A."/>
            <person name="Karasinski D."/>
            <person name="Kautmanova I."/>
            <person name="Kiss B."/>
            <person name="Kocsube S."/>
            <person name="Kotiranta H."/>
            <person name="LaButti K.M."/>
            <person name="Lechner B.E."/>
            <person name="Liimatainen K."/>
            <person name="Lipzen A."/>
            <person name="Lukacs Z."/>
            <person name="Mihaltcheva S."/>
            <person name="Morgado L.N."/>
            <person name="Niskanen T."/>
            <person name="Noordeloos M.E."/>
            <person name="Ohm R.A."/>
            <person name="Ortiz-Santana B."/>
            <person name="Ovrebo C."/>
            <person name="Racz N."/>
            <person name="Riley R."/>
            <person name="Savchenko A."/>
            <person name="Shiryaev A."/>
            <person name="Soop K."/>
            <person name="Spirin V."/>
            <person name="Szebenyi C."/>
            <person name="Tomsovsky M."/>
            <person name="Tulloss R.E."/>
            <person name="Uehling J."/>
            <person name="Grigoriev I.V."/>
            <person name="Vagvolgyi C."/>
            <person name="Papp T."/>
            <person name="Martin F.M."/>
            <person name="Miettinen O."/>
            <person name="Hibbett D.S."/>
            <person name="Nagy L.G."/>
        </authorList>
    </citation>
    <scope>NUCLEOTIDE SEQUENCE [LARGE SCALE GENOMIC DNA]</scope>
    <source>
        <strain evidence="3 4">CBS 962.96</strain>
    </source>
</reference>
<accession>A0A4S8M251</accession>
<dbReference type="GO" id="GO:0005524">
    <property type="term" value="F:ATP binding"/>
    <property type="evidence" value="ECO:0007669"/>
    <property type="project" value="InterPro"/>
</dbReference>
<gene>
    <name evidence="2" type="ORF">K435DRAFT_734462</name>
    <name evidence="3" type="ORF">K435DRAFT_839192</name>
</gene>
<proteinExistence type="predicted"/>
<evidence type="ECO:0000313" key="4">
    <source>
        <dbReference type="Proteomes" id="UP000297245"/>
    </source>
</evidence>
<evidence type="ECO:0000313" key="3">
    <source>
        <dbReference type="EMBL" id="THU96167.1"/>
    </source>
</evidence>
<dbReference type="PROSITE" id="PS50011">
    <property type="entry name" value="PROTEIN_KINASE_DOM"/>
    <property type="match status" value="1"/>
</dbReference>
<keyword evidence="3" id="KW-0418">Kinase</keyword>
<dbReference type="SUPFAM" id="SSF56112">
    <property type="entry name" value="Protein kinase-like (PK-like)"/>
    <property type="match status" value="1"/>
</dbReference>
<dbReference type="InterPro" id="IPR051681">
    <property type="entry name" value="Ser/Thr_Kinases-Pseudokinases"/>
</dbReference>
<dbReference type="AlphaFoldDB" id="A0A4S8M251"/>
<dbReference type="InterPro" id="IPR011009">
    <property type="entry name" value="Kinase-like_dom_sf"/>
</dbReference>
<dbReference type="PANTHER" id="PTHR44329">
    <property type="entry name" value="SERINE/THREONINE-PROTEIN KINASE TNNI3K-RELATED"/>
    <property type="match status" value="1"/>
</dbReference>